<protein>
    <submittedName>
        <fullName evidence="3">TlpA disulfide reductase family protein</fullName>
    </submittedName>
</protein>
<evidence type="ECO:0000313" key="4">
    <source>
        <dbReference type="EMBL" id="MDN3611830.1"/>
    </source>
</evidence>
<proteinExistence type="predicted"/>
<dbReference type="PANTHER" id="PTHR42852">
    <property type="entry name" value="THIOL:DISULFIDE INTERCHANGE PROTEIN DSBE"/>
    <property type="match status" value="1"/>
</dbReference>
<evidence type="ECO:0000313" key="3">
    <source>
        <dbReference type="EMBL" id="MDN3611081.1"/>
    </source>
</evidence>
<dbReference type="CDD" id="cd02966">
    <property type="entry name" value="TlpA_like_family"/>
    <property type="match status" value="1"/>
</dbReference>
<dbReference type="Pfam" id="PF08534">
    <property type="entry name" value="Redoxin"/>
    <property type="match status" value="1"/>
</dbReference>
<dbReference type="PANTHER" id="PTHR42852:SF17">
    <property type="entry name" value="THIOREDOXIN-LIKE PROTEIN HI_1115"/>
    <property type="match status" value="1"/>
</dbReference>
<reference evidence="3" key="1">
    <citation type="journal article" date="2014" name="Int. J. Syst. Evol. Microbiol.">
        <title>Complete genome of a new Firmicutes species belonging to the dominant human colonic microbiota ('Ruminococcus bicirculans') reveals two chromosomes and a selective capacity to utilize plant glucans.</title>
        <authorList>
            <consortium name="NISC Comparative Sequencing Program"/>
            <person name="Wegmann U."/>
            <person name="Louis P."/>
            <person name="Goesmann A."/>
            <person name="Henrissat B."/>
            <person name="Duncan S.H."/>
            <person name="Flint H.J."/>
        </authorList>
    </citation>
    <scope>NUCLEOTIDE SEQUENCE</scope>
    <source>
        <strain evidence="3">CECT 7398</strain>
    </source>
</reference>
<dbReference type="PROSITE" id="PS51352">
    <property type="entry name" value="THIOREDOXIN_2"/>
    <property type="match status" value="1"/>
</dbReference>
<dbReference type="InterPro" id="IPR013766">
    <property type="entry name" value="Thioredoxin_domain"/>
</dbReference>
<organism evidence="3 5">
    <name type="scientific">Vibrio ostreicida</name>
    <dbReference type="NCBI Taxonomy" id="526588"/>
    <lineage>
        <taxon>Bacteria</taxon>
        <taxon>Pseudomonadati</taxon>
        <taxon>Pseudomonadota</taxon>
        <taxon>Gammaproteobacteria</taxon>
        <taxon>Vibrionales</taxon>
        <taxon>Vibrionaceae</taxon>
        <taxon>Vibrio</taxon>
    </lineage>
</organism>
<reference evidence="3" key="3">
    <citation type="submission" date="2023-06" db="EMBL/GenBank/DDBJ databases">
        <authorList>
            <person name="Lucena T."/>
            <person name="Sun Q."/>
        </authorList>
    </citation>
    <scope>NUCLEOTIDE SEQUENCE</scope>
    <source>
        <strain evidence="3">CECT 7398</strain>
    </source>
</reference>
<dbReference type="EMBL" id="JAUFQC010000008">
    <property type="protein sequence ID" value="MDN3611081.1"/>
    <property type="molecule type" value="Genomic_DNA"/>
</dbReference>
<dbReference type="InterPro" id="IPR050553">
    <property type="entry name" value="Thioredoxin_ResA/DsbE_sf"/>
</dbReference>
<feature type="domain" description="Thioredoxin" evidence="2">
    <location>
        <begin position="16"/>
        <end position="158"/>
    </location>
</feature>
<dbReference type="RefSeq" id="WP_076590519.1">
    <property type="nucleotide sequence ID" value="NZ_JABEYA020000008.1"/>
</dbReference>
<dbReference type="Gene3D" id="3.40.30.10">
    <property type="entry name" value="Glutaredoxin"/>
    <property type="match status" value="1"/>
</dbReference>
<evidence type="ECO:0000259" key="2">
    <source>
        <dbReference type="PROSITE" id="PS51352"/>
    </source>
</evidence>
<comment type="caution">
    <text evidence="3">The sequence shown here is derived from an EMBL/GenBank/DDBJ whole genome shotgun (WGS) entry which is preliminary data.</text>
</comment>
<evidence type="ECO:0000313" key="5">
    <source>
        <dbReference type="Proteomes" id="UP001238540"/>
    </source>
</evidence>
<reference evidence="5" key="2">
    <citation type="journal article" date="2019" name="Int. J. Syst. Evol. Microbiol.">
        <title>The Global Catalogue of Microorganisms (GCM) 10K type strain sequencing project: providing services to taxonomists for standard genome sequencing and annotation.</title>
        <authorList>
            <consortium name="The Broad Institute Genomics Platform"/>
            <consortium name="The Broad Institute Genome Sequencing Center for Infectious Disease"/>
            <person name="Wu L."/>
            <person name="Ma J."/>
        </authorList>
    </citation>
    <scope>NUCLEOTIDE SEQUENCE [LARGE SCALE GENOMIC DNA]</scope>
    <source>
        <strain evidence="5">CECT 7398</strain>
    </source>
</reference>
<dbReference type="Proteomes" id="UP001238540">
    <property type="component" value="Unassembled WGS sequence"/>
</dbReference>
<dbReference type="EMBL" id="JAUFQC010000027">
    <property type="protein sequence ID" value="MDN3611830.1"/>
    <property type="molecule type" value="Genomic_DNA"/>
</dbReference>
<keyword evidence="5" id="KW-1185">Reference proteome</keyword>
<name>A0ABT8BV78_9VIBR</name>
<dbReference type="InterPro" id="IPR036249">
    <property type="entry name" value="Thioredoxin-like_sf"/>
</dbReference>
<feature type="signal peptide" evidence="1">
    <location>
        <begin position="1"/>
        <end position="21"/>
    </location>
</feature>
<evidence type="ECO:0000256" key="1">
    <source>
        <dbReference type="SAM" id="SignalP"/>
    </source>
</evidence>
<sequence length="160" mass="18121">MKSLSIILTSLWLATPVAASALPEQTANLQSVTLSGRQIDLAELKGKKPVYLKFWATWCSYCKEEMPHLQAIKNQYGDDIEVISINVGLNQTPQQVTQYMQNHQYDLPVVFDRDGLITQSFDVVGTPHHILIDRQGNIAYRTFLATDKLDAIIDQWSNEK</sequence>
<dbReference type="SUPFAM" id="SSF52833">
    <property type="entry name" value="Thioredoxin-like"/>
    <property type="match status" value="1"/>
</dbReference>
<feature type="chain" id="PRO_5045032457" evidence="1">
    <location>
        <begin position="22"/>
        <end position="160"/>
    </location>
</feature>
<dbReference type="InterPro" id="IPR013740">
    <property type="entry name" value="Redoxin"/>
</dbReference>
<keyword evidence="1" id="KW-0732">Signal</keyword>
<accession>A0ABT8BV78</accession>
<gene>
    <name evidence="3" type="ORF">QWZ16_15520</name>
    <name evidence="4" type="ORF">QWZ16_19735</name>
</gene>